<dbReference type="AlphaFoldDB" id="A0A192ZIH7"/>
<dbReference type="PROSITE" id="PS51678">
    <property type="entry name" value="SAM_MT_PRMT"/>
    <property type="match status" value="1"/>
</dbReference>
<name>A0A192ZIH7_9EUKA</name>
<dbReference type="EMBL" id="KX235392">
    <property type="protein sequence ID" value="ANM86121.1"/>
    <property type="molecule type" value="mRNA"/>
</dbReference>
<accession>A0A192ZIH7</accession>
<keyword evidence="1 4" id="KW-0489">Methyltransferase</keyword>
<dbReference type="Pfam" id="PF06325">
    <property type="entry name" value="PrmA"/>
    <property type="match status" value="1"/>
</dbReference>
<dbReference type="PANTHER" id="PTHR11006:SF53">
    <property type="entry name" value="PROTEIN ARGININE N-METHYLTRANSFERASE 3"/>
    <property type="match status" value="1"/>
</dbReference>
<dbReference type="Gene3D" id="3.40.50.150">
    <property type="entry name" value="Vaccinia Virus protein VP39"/>
    <property type="match status" value="1"/>
</dbReference>
<gene>
    <name evidence="6" type="primary">hmt1</name>
</gene>
<protein>
    <submittedName>
        <fullName evidence="6">Arginine methyltransferase Pam1</fullName>
    </submittedName>
</protein>
<reference evidence="6" key="1">
    <citation type="submission" date="2016-05" db="EMBL/GenBank/DDBJ databases">
        <title>Novel hydrogenosomes in the microaerophilic jakobid Stygiella incarcerata.</title>
        <authorList>
            <person name="Leger M.M."/>
            <person name="Eme L."/>
            <person name="Hug L.A."/>
            <person name="Roger A.J."/>
        </authorList>
    </citation>
    <scope>NUCLEOTIDE SEQUENCE</scope>
</reference>
<keyword evidence="2 4" id="KW-0808">Transferase</keyword>
<dbReference type="CDD" id="cd02440">
    <property type="entry name" value="AdoMet_MTases"/>
    <property type="match status" value="1"/>
</dbReference>
<dbReference type="GO" id="GO:0032259">
    <property type="term" value="P:methylation"/>
    <property type="evidence" value="ECO:0007669"/>
    <property type="project" value="UniProtKB-KW"/>
</dbReference>
<dbReference type="InterPro" id="IPR055135">
    <property type="entry name" value="PRMT_dom"/>
</dbReference>
<sequence>GCGFLSLLCAKAGAKAVYAIDDTDIVSMARDIVTRNHLENVIQVFKVDDITKTQLPEKNVDIIVSDWMGYFLFLRSRVEMLIAARDRWLGPSGRMFPDQATLHICGMEDEVFKDERVNFWENVSGFDMSPMKSLALREPVIDAINVRHVVTTSVAVKHVDMMSLTVEDIPFESTFQLRAERNDFCHAFVAYFDVIFSHGHKLFEFSTGPFAPPTQWRQTLMYLEEPITVNAGEEITCTLSCSRIASRGEPSSLPSAEVAKDTTVRQKGVGLLIEYGINFKGKDCRMETEQIFIMRE</sequence>
<evidence type="ECO:0000256" key="3">
    <source>
        <dbReference type="ARBA" id="ARBA00022691"/>
    </source>
</evidence>
<dbReference type="GO" id="GO:0042054">
    <property type="term" value="F:histone methyltransferase activity"/>
    <property type="evidence" value="ECO:0007669"/>
    <property type="project" value="TreeGrafter"/>
</dbReference>
<evidence type="ECO:0000256" key="4">
    <source>
        <dbReference type="PROSITE-ProRule" id="PRU01015"/>
    </source>
</evidence>
<keyword evidence="3 4" id="KW-0949">S-adenosyl-L-methionine</keyword>
<feature type="non-terminal residue" evidence="6">
    <location>
        <position position="1"/>
    </location>
</feature>
<proteinExistence type="evidence at transcript level"/>
<dbReference type="PANTHER" id="PTHR11006">
    <property type="entry name" value="PROTEIN ARGININE N-METHYLTRANSFERASE"/>
    <property type="match status" value="1"/>
</dbReference>
<evidence type="ECO:0000256" key="2">
    <source>
        <dbReference type="ARBA" id="ARBA00022679"/>
    </source>
</evidence>
<evidence type="ECO:0000313" key="6">
    <source>
        <dbReference type="EMBL" id="ANM86121.1"/>
    </source>
</evidence>
<dbReference type="FunFam" id="2.70.160.11:FF:000001">
    <property type="entry name" value="Blast:Protein arginine N-methyltransferase 1"/>
    <property type="match status" value="1"/>
</dbReference>
<dbReference type="Pfam" id="PF22528">
    <property type="entry name" value="PRMT_C"/>
    <property type="match status" value="1"/>
</dbReference>
<feature type="domain" description="Protein arginine N-methyltransferase" evidence="5">
    <location>
        <begin position="98"/>
        <end position="244"/>
    </location>
</feature>
<organism evidence="6">
    <name type="scientific">Stygiella incarcerata</name>
    <dbReference type="NCBI Taxonomy" id="1712417"/>
    <lineage>
        <taxon>Eukaryota</taxon>
        <taxon>Discoba</taxon>
        <taxon>Jakobida</taxon>
        <taxon>Andalucina</taxon>
        <taxon>Stygiellidae</taxon>
        <taxon>Stygiella</taxon>
    </lineage>
</organism>
<evidence type="ECO:0000256" key="1">
    <source>
        <dbReference type="ARBA" id="ARBA00022603"/>
    </source>
</evidence>
<dbReference type="InterPro" id="IPR025799">
    <property type="entry name" value="Arg_MeTrfase"/>
</dbReference>
<dbReference type="Gene3D" id="2.70.160.11">
    <property type="entry name" value="Hnrnp arginine n-methyltransferase1"/>
    <property type="match status" value="1"/>
</dbReference>
<dbReference type="GO" id="GO:0005634">
    <property type="term" value="C:nucleus"/>
    <property type="evidence" value="ECO:0007669"/>
    <property type="project" value="TreeGrafter"/>
</dbReference>
<dbReference type="InterPro" id="IPR029063">
    <property type="entry name" value="SAM-dependent_MTases_sf"/>
</dbReference>
<dbReference type="SUPFAM" id="SSF53335">
    <property type="entry name" value="S-adenosyl-L-methionine-dependent methyltransferases"/>
    <property type="match status" value="1"/>
</dbReference>
<evidence type="ECO:0000259" key="5">
    <source>
        <dbReference type="Pfam" id="PF22528"/>
    </source>
</evidence>
<dbReference type="GO" id="GO:0016274">
    <property type="term" value="F:protein-arginine N-methyltransferase activity"/>
    <property type="evidence" value="ECO:0007669"/>
    <property type="project" value="InterPro"/>
</dbReference>